<keyword evidence="1" id="KW-0614">Plasmid</keyword>
<evidence type="ECO:0000313" key="2">
    <source>
        <dbReference type="Proteomes" id="UP000466517"/>
    </source>
</evidence>
<organism evidence="1 2">
    <name type="scientific">Mycolicibacterium madagascariense</name>
    <dbReference type="NCBI Taxonomy" id="212765"/>
    <lineage>
        <taxon>Bacteria</taxon>
        <taxon>Bacillati</taxon>
        <taxon>Actinomycetota</taxon>
        <taxon>Actinomycetes</taxon>
        <taxon>Mycobacteriales</taxon>
        <taxon>Mycobacteriaceae</taxon>
        <taxon>Mycolicibacterium</taxon>
    </lineage>
</organism>
<keyword evidence="2" id="KW-1185">Reference proteome</keyword>
<dbReference type="Proteomes" id="UP000466517">
    <property type="component" value="Plasmid pJCM13574"/>
</dbReference>
<evidence type="ECO:0000313" key="1">
    <source>
        <dbReference type="EMBL" id="BBZ31184.1"/>
    </source>
</evidence>
<gene>
    <name evidence="1" type="ORF">MMAD_54790</name>
</gene>
<sequence length="121" mass="12953">MAPHPDQAARVRCSGRVAGRPASRRACTKFDGGDVRAGTRLGPGRHQNVGAGGKVGGAAELIGCRLRFRWRGRRGDGRGHRECGRGLAAVVCEVLDRQFGRCRGGRVVNEIVNHVGEVVEE</sequence>
<geneLocation type="plasmid" evidence="2">
    <name>pjcm13574 dna</name>
</geneLocation>
<dbReference type="AlphaFoldDB" id="A0A7I7XPW9"/>
<proteinExistence type="predicted"/>
<accession>A0A7I7XPW9</accession>
<name>A0A7I7XPW9_9MYCO</name>
<reference evidence="1 2" key="1">
    <citation type="journal article" date="2019" name="Emerg. Microbes Infect.">
        <title>Comprehensive subspecies identification of 175 nontuberculous mycobacteria species based on 7547 genomic profiles.</title>
        <authorList>
            <person name="Matsumoto Y."/>
            <person name="Kinjo T."/>
            <person name="Motooka D."/>
            <person name="Nabeya D."/>
            <person name="Jung N."/>
            <person name="Uechi K."/>
            <person name="Horii T."/>
            <person name="Iida T."/>
            <person name="Fujita J."/>
            <person name="Nakamura S."/>
        </authorList>
    </citation>
    <scope>NUCLEOTIDE SEQUENCE [LARGE SCALE GENOMIC DNA]</scope>
    <source>
        <strain evidence="1 2">JCM 13574</strain>
        <plasmid evidence="2">pjcm13574 dna</plasmid>
    </source>
</reference>
<protein>
    <submittedName>
        <fullName evidence="1">Uncharacterized protein</fullName>
    </submittedName>
</protein>
<dbReference type="EMBL" id="AP022611">
    <property type="protein sequence ID" value="BBZ31184.1"/>
    <property type="molecule type" value="Genomic_DNA"/>
</dbReference>
<dbReference type="KEGG" id="mmag:MMAD_54790"/>